<evidence type="ECO:0000313" key="3">
    <source>
        <dbReference type="Proteomes" id="UP001642464"/>
    </source>
</evidence>
<evidence type="ECO:0000313" key="2">
    <source>
        <dbReference type="EMBL" id="CAK9052371.1"/>
    </source>
</evidence>
<keyword evidence="3" id="KW-1185">Reference proteome</keyword>
<dbReference type="Proteomes" id="UP001642464">
    <property type="component" value="Unassembled WGS sequence"/>
</dbReference>
<dbReference type="EMBL" id="CAXAMM010022614">
    <property type="protein sequence ID" value="CAK9052314.1"/>
    <property type="molecule type" value="Genomic_DNA"/>
</dbReference>
<proteinExistence type="predicted"/>
<organism evidence="2 3">
    <name type="scientific">Durusdinium trenchii</name>
    <dbReference type="NCBI Taxonomy" id="1381693"/>
    <lineage>
        <taxon>Eukaryota</taxon>
        <taxon>Sar</taxon>
        <taxon>Alveolata</taxon>
        <taxon>Dinophyceae</taxon>
        <taxon>Suessiales</taxon>
        <taxon>Symbiodiniaceae</taxon>
        <taxon>Durusdinium</taxon>
    </lineage>
</organism>
<name>A0ABP0MME8_9DINO</name>
<gene>
    <name evidence="1" type="ORF">SCF082_LOCUS28631</name>
    <name evidence="2" type="ORF">SCF082_LOCUS28655</name>
</gene>
<reference evidence="2 3" key="1">
    <citation type="submission" date="2024-02" db="EMBL/GenBank/DDBJ databases">
        <authorList>
            <person name="Chen Y."/>
            <person name="Shah S."/>
            <person name="Dougan E. K."/>
            <person name="Thang M."/>
            <person name="Chan C."/>
        </authorList>
    </citation>
    <scope>NUCLEOTIDE SEQUENCE [LARGE SCALE GENOMIC DNA]</scope>
</reference>
<comment type="caution">
    <text evidence="2">The sequence shown here is derived from an EMBL/GenBank/DDBJ whole genome shotgun (WGS) entry which is preliminary data.</text>
</comment>
<protein>
    <submittedName>
        <fullName evidence="2">Uncharacterized protein</fullName>
    </submittedName>
</protein>
<accession>A0ABP0MME8</accession>
<dbReference type="EMBL" id="CAXAMM010022658">
    <property type="protein sequence ID" value="CAK9052371.1"/>
    <property type="molecule type" value="Genomic_DNA"/>
</dbReference>
<evidence type="ECO:0000313" key="1">
    <source>
        <dbReference type="EMBL" id="CAK9052314.1"/>
    </source>
</evidence>
<sequence>MVARVCLVLSITCSLHLPFILEQPSSSLMELHPAFRWLSKQFKIYRIFVWLGAYGGGSPKGTWLYSNYKELLSPLYLPLPKDKVWDAEMSTKILVLTKRHQKTICIMSVNSDGTLSVSGGKDLKTSQHYPILFGRTVAEVVMQNHESIYNNVYKRRRGLQSYPSTKNPSTTFNGYPVLDVL</sequence>